<feature type="binding site" evidence="4">
    <location>
        <position position="73"/>
    </location>
    <ligand>
        <name>GTP</name>
        <dbReference type="ChEBI" id="CHEBI:37565"/>
    </ligand>
</feature>
<feature type="binding site" evidence="4">
    <location>
        <begin position="129"/>
        <end position="132"/>
    </location>
    <ligand>
        <name>GTP</name>
        <dbReference type="ChEBI" id="CHEBI:37565"/>
    </ligand>
</feature>
<dbReference type="GO" id="GO:0046872">
    <property type="term" value="F:metal ion binding"/>
    <property type="evidence" value="ECO:0007669"/>
    <property type="project" value="UniProtKB-KW"/>
</dbReference>
<feature type="binding site" evidence="4">
    <location>
        <begin position="25"/>
        <end position="32"/>
    </location>
    <ligand>
        <name>GTP</name>
        <dbReference type="ChEBI" id="CHEBI:37565"/>
    </ligand>
</feature>
<reference evidence="7" key="1">
    <citation type="journal article" date="2021" name="Nat. Commun.">
        <title>Genetic determinants of endophytism in the Arabidopsis root mycobiome.</title>
        <authorList>
            <person name="Mesny F."/>
            <person name="Miyauchi S."/>
            <person name="Thiergart T."/>
            <person name="Pickel B."/>
            <person name="Atanasova L."/>
            <person name="Karlsson M."/>
            <person name="Huettel B."/>
            <person name="Barry K.W."/>
            <person name="Haridas S."/>
            <person name="Chen C."/>
            <person name="Bauer D."/>
            <person name="Andreopoulos W."/>
            <person name="Pangilinan J."/>
            <person name="LaButti K."/>
            <person name="Riley R."/>
            <person name="Lipzen A."/>
            <person name="Clum A."/>
            <person name="Drula E."/>
            <person name="Henrissat B."/>
            <person name="Kohler A."/>
            <person name="Grigoriev I.V."/>
            <person name="Martin F.M."/>
            <person name="Hacquard S."/>
        </authorList>
    </citation>
    <scope>NUCLEOTIDE SEQUENCE</scope>
    <source>
        <strain evidence="7">MPI-CAGE-AT-0147</strain>
    </source>
</reference>
<dbReference type="SMART" id="SM00173">
    <property type="entry name" value="RAS"/>
    <property type="match status" value="1"/>
</dbReference>
<comment type="caution">
    <text evidence="7">The sequence shown here is derived from an EMBL/GenBank/DDBJ whole genome shotgun (WGS) entry which is preliminary data.</text>
</comment>
<evidence type="ECO:0000256" key="4">
    <source>
        <dbReference type="PIRSR" id="PIRSR606689-1"/>
    </source>
</evidence>
<dbReference type="SMART" id="SM00177">
    <property type="entry name" value="ARF"/>
    <property type="match status" value="1"/>
</dbReference>
<dbReference type="InterPro" id="IPR005225">
    <property type="entry name" value="Small_GTP-bd"/>
</dbReference>
<dbReference type="EMBL" id="JAGMUV010000019">
    <property type="protein sequence ID" value="KAH7127276.1"/>
    <property type="molecule type" value="Genomic_DNA"/>
</dbReference>
<dbReference type="SUPFAM" id="SSF52540">
    <property type="entry name" value="P-loop containing nucleoside triphosphate hydrolases"/>
    <property type="match status" value="1"/>
</dbReference>
<comment type="similarity">
    <text evidence="1 6">Belongs to the small GTPase superfamily. Arf family.</text>
</comment>
<dbReference type="NCBIfam" id="TIGR00231">
    <property type="entry name" value="small_GTP"/>
    <property type="match status" value="1"/>
</dbReference>
<dbReference type="GO" id="GO:0005525">
    <property type="term" value="F:GTP binding"/>
    <property type="evidence" value="ECO:0007669"/>
    <property type="project" value="UniProtKB-KW"/>
</dbReference>
<dbReference type="Proteomes" id="UP000738349">
    <property type="component" value="Unassembled WGS sequence"/>
</dbReference>
<dbReference type="InterPro" id="IPR027417">
    <property type="entry name" value="P-loop_NTPase"/>
</dbReference>
<dbReference type="PRINTS" id="PR00328">
    <property type="entry name" value="SAR1GTPBP"/>
</dbReference>
<evidence type="ECO:0000313" key="7">
    <source>
        <dbReference type="EMBL" id="KAH7127276.1"/>
    </source>
</evidence>
<keyword evidence="2 4" id="KW-0547">Nucleotide-binding</keyword>
<keyword evidence="5" id="KW-0479">Metal-binding</keyword>
<dbReference type="InterPro" id="IPR024156">
    <property type="entry name" value="Small_GTPase_ARF"/>
</dbReference>
<accession>A0A9P9INZ4</accession>
<dbReference type="OrthoDB" id="2011769at2759"/>
<keyword evidence="8" id="KW-1185">Reference proteome</keyword>
<evidence type="ECO:0000256" key="5">
    <source>
        <dbReference type="PIRSR" id="PIRSR606689-2"/>
    </source>
</evidence>
<proteinExistence type="inferred from homology"/>
<organism evidence="7 8">
    <name type="scientific">Dactylonectria macrodidyma</name>
    <dbReference type="NCBI Taxonomy" id="307937"/>
    <lineage>
        <taxon>Eukaryota</taxon>
        <taxon>Fungi</taxon>
        <taxon>Dikarya</taxon>
        <taxon>Ascomycota</taxon>
        <taxon>Pezizomycotina</taxon>
        <taxon>Sordariomycetes</taxon>
        <taxon>Hypocreomycetidae</taxon>
        <taxon>Hypocreales</taxon>
        <taxon>Nectriaceae</taxon>
        <taxon>Dactylonectria</taxon>
    </lineage>
</organism>
<dbReference type="PROSITE" id="PS51417">
    <property type="entry name" value="ARF"/>
    <property type="match status" value="1"/>
</dbReference>
<evidence type="ECO:0000313" key="8">
    <source>
        <dbReference type="Proteomes" id="UP000738349"/>
    </source>
</evidence>
<evidence type="ECO:0000256" key="3">
    <source>
        <dbReference type="ARBA" id="ARBA00023134"/>
    </source>
</evidence>
<dbReference type="SMART" id="SM00178">
    <property type="entry name" value="SAR"/>
    <property type="match status" value="1"/>
</dbReference>
<dbReference type="InterPro" id="IPR006689">
    <property type="entry name" value="Small_GTPase_ARF/SAR"/>
</dbReference>
<feature type="binding site" evidence="5">
    <location>
        <position position="49"/>
    </location>
    <ligand>
        <name>Mg(2+)</name>
        <dbReference type="ChEBI" id="CHEBI:18420"/>
    </ligand>
</feature>
<evidence type="ECO:0000256" key="2">
    <source>
        <dbReference type="ARBA" id="ARBA00022741"/>
    </source>
</evidence>
<sequence>MGNIFSFFRPDYCGALPPQKILLCGLDNAGKSALLLRLQRGEFVKTTPTDYYHMGLVKCRGDIRAFELCDVSGQERMRPAWKVFFKGMRGVIFVIDSTDDTRLIEAGPELWRVAKAEELHRVPILIIANKQDLASSMSASEIAHKLDLDGLADRAFYTQPTSLVTGDGLHQGMKWLLQEIQRGHA</sequence>
<evidence type="ECO:0000256" key="1">
    <source>
        <dbReference type="ARBA" id="ARBA00010290"/>
    </source>
</evidence>
<dbReference type="PANTHER" id="PTHR11711">
    <property type="entry name" value="ADP RIBOSYLATION FACTOR-RELATED"/>
    <property type="match status" value="1"/>
</dbReference>
<dbReference type="AlphaFoldDB" id="A0A9P9INZ4"/>
<dbReference type="Pfam" id="PF00025">
    <property type="entry name" value="Arf"/>
    <property type="match status" value="1"/>
</dbReference>
<name>A0A9P9INZ4_9HYPO</name>
<keyword evidence="3 4" id="KW-0342">GTP-binding</keyword>
<dbReference type="GO" id="GO:0003924">
    <property type="term" value="F:GTPase activity"/>
    <property type="evidence" value="ECO:0007669"/>
    <property type="project" value="InterPro"/>
</dbReference>
<dbReference type="CDD" id="cd00878">
    <property type="entry name" value="Arf_Arl"/>
    <property type="match status" value="1"/>
</dbReference>
<keyword evidence="5" id="KW-0460">Magnesium</keyword>
<gene>
    <name evidence="7" type="ORF">EDB81DRAFT_140746</name>
</gene>
<feature type="binding site" evidence="5">
    <location>
        <position position="32"/>
    </location>
    <ligand>
        <name>Mg(2+)</name>
        <dbReference type="ChEBI" id="CHEBI:18420"/>
    </ligand>
</feature>
<protein>
    <submittedName>
        <fullName evidence="7">ADP-ribosylation factor 1-like protein</fullName>
    </submittedName>
</protein>
<dbReference type="Gene3D" id="3.40.50.300">
    <property type="entry name" value="P-loop containing nucleotide triphosphate hydrolases"/>
    <property type="match status" value="1"/>
</dbReference>
<evidence type="ECO:0000256" key="6">
    <source>
        <dbReference type="RuleBase" id="RU003925"/>
    </source>
</evidence>
<dbReference type="FunFam" id="3.40.50.300:FF:001166">
    <property type="entry name" value="ADP-ribosylation factor D"/>
    <property type="match status" value="1"/>
</dbReference>